<dbReference type="PANTHER" id="PTHR38050:SF2">
    <property type="entry name" value="FERULOYL ESTERASE C-RELATED"/>
    <property type="match status" value="1"/>
</dbReference>
<dbReference type="RefSeq" id="WP_179240722.1">
    <property type="nucleotide sequence ID" value="NZ_CP058595.1"/>
</dbReference>
<keyword evidence="2" id="KW-0964">Secreted</keyword>
<comment type="subcellular location">
    <subcellularLocation>
        <location evidence="1">Secreted</location>
    </subcellularLocation>
</comment>
<keyword evidence="3" id="KW-0858">Xylan degradation</keyword>
<dbReference type="KEGG" id="cagg:HYG79_03180"/>
<dbReference type="GO" id="GO:0030600">
    <property type="term" value="F:feruloyl esterase activity"/>
    <property type="evidence" value="ECO:0007669"/>
    <property type="project" value="InterPro"/>
</dbReference>
<dbReference type="PROSITE" id="PS51257">
    <property type="entry name" value="PROKAR_LIPOPROTEIN"/>
    <property type="match status" value="1"/>
</dbReference>
<keyword evidence="7" id="KW-0624">Polysaccharide degradation</keyword>
<evidence type="ECO:0000256" key="7">
    <source>
        <dbReference type="ARBA" id="ARBA00023326"/>
    </source>
</evidence>
<dbReference type="InterPro" id="IPR010126">
    <property type="entry name" value="Esterase_phb"/>
</dbReference>
<proteinExistence type="predicted"/>
<keyword evidence="5" id="KW-0378">Hydrolase</keyword>
<sequence>MIKAIHINTIILFWGLISVVSCGKDDVSPSSEGTENIQESQTETVVTISNGDQREYIVYTPSTYDEKNEHPLVFQLHGSSGNGEKFYTISGWNALAEQYNFIAVYPTSYIYDLRLNGCGNDLVTKWNNYNLPKEVCPTETLRDDTAFFNQILDELINAYSIDESRIYMAGFSNGSGMVSRLAVELSDRITAVGGLAGFFPEDTIYAPKRIRPLHLMLGTTDEKIAYRTIFQDTIPLDFQQLFTDPTLRGITQTYIKTFDLDPNYSVTDSTEYTLTATFEGNSGEPDHLMKFTIWKDLGHFFPNPDDRDGAADVLWKFFERY</sequence>
<dbReference type="InterPro" id="IPR043595">
    <property type="entry name" value="FaeB/C/D"/>
</dbReference>
<evidence type="ECO:0000256" key="1">
    <source>
        <dbReference type="ARBA" id="ARBA00004613"/>
    </source>
</evidence>
<evidence type="ECO:0000313" key="9">
    <source>
        <dbReference type="Proteomes" id="UP000509302"/>
    </source>
</evidence>
<evidence type="ECO:0000256" key="3">
    <source>
        <dbReference type="ARBA" id="ARBA00022651"/>
    </source>
</evidence>
<dbReference type="SUPFAM" id="SSF53474">
    <property type="entry name" value="alpha/beta-Hydrolases"/>
    <property type="match status" value="1"/>
</dbReference>
<dbReference type="InterPro" id="IPR029058">
    <property type="entry name" value="AB_hydrolase_fold"/>
</dbReference>
<reference evidence="8 9" key="1">
    <citation type="journal article" date="2006" name="Int. J. Syst. Evol. Microbiol.">
        <title>Costertonia aggregata gen. nov., sp. nov., a mesophilic marine bacterium of the family Flavobacteriaceae, isolated from a mature biofilm.</title>
        <authorList>
            <person name="Kwon K.K."/>
            <person name="Lee Y.K."/>
            <person name="Lee H.K."/>
        </authorList>
    </citation>
    <scope>NUCLEOTIDE SEQUENCE [LARGE SCALE GENOMIC DNA]</scope>
    <source>
        <strain evidence="8 9">KCCM 42265</strain>
    </source>
</reference>
<evidence type="ECO:0000313" key="8">
    <source>
        <dbReference type="EMBL" id="QLG44388.1"/>
    </source>
</evidence>
<dbReference type="GO" id="GO:0005576">
    <property type="term" value="C:extracellular region"/>
    <property type="evidence" value="ECO:0007669"/>
    <property type="project" value="UniProtKB-SubCell"/>
</dbReference>
<dbReference type="Pfam" id="PF10503">
    <property type="entry name" value="Esterase_PHB"/>
    <property type="match status" value="1"/>
</dbReference>
<dbReference type="Gene3D" id="3.40.50.1820">
    <property type="entry name" value="alpha/beta hydrolase"/>
    <property type="match status" value="1"/>
</dbReference>
<organism evidence="8 9">
    <name type="scientific">Costertonia aggregata</name>
    <dbReference type="NCBI Taxonomy" id="343403"/>
    <lineage>
        <taxon>Bacteria</taxon>
        <taxon>Pseudomonadati</taxon>
        <taxon>Bacteroidota</taxon>
        <taxon>Flavobacteriia</taxon>
        <taxon>Flavobacteriales</taxon>
        <taxon>Flavobacteriaceae</taxon>
        <taxon>Costertonia</taxon>
    </lineage>
</organism>
<dbReference type="PANTHER" id="PTHR38050">
    <property type="match status" value="1"/>
</dbReference>
<keyword evidence="6" id="KW-0119">Carbohydrate metabolism</keyword>
<protein>
    <recommendedName>
        <fullName evidence="10">Phospholipase/carboxylesterase/thioesterase domain-containing protein</fullName>
    </recommendedName>
</protein>
<keyword evidence="9" id="KW-1185">Reference proteome</keyword>
<accession>A0A7H9ALR2</accession>
<evidence type="ECO:0000256" key="2">
    <source>
        <dbReference type="ARBA" id="ARBA00022525"/>
    </source>
</evidence>
<keyword evidence="4" id="KW-0732">Signal</keyword>
<dbReference type="GO" id="GO:0045493">
    <property type="term" value="P:xylan catabolic process"/>
    <property type="evidence" value="ECO:0007669"/>
    <property type="project" value="UniProtKB-KW"/>
</dbReference>
<name>A0A7H9ALR2_9FLAO</name>
<evidence type="ECO:0000256" key="6">
    <source>
        <dbReference type="ARBA" id="ARBA00023277"/>
    </source>
</evidence>
<evidence type="ECO:0000256" key="4">
    <source>
        <dbReference type="ARBA" id="ARBA00022729"/>
    </source>
</evidence>
<evidence type="ECO:0008006" key="10">
    <source>
        <dbReference type="Google" id="ProtNLM"/>
    </source>
</evidence>
<evidence type="ECO:0000256" key="5">
    <source>
        <dbReference type="ARBA" id="ARBA00022801"/>
    </source>
</evidence>
<dbReference type="AlphaFoldDB" id="A0A7H9ALR2"/>
<gene>
    <name evidence="8" type="ORF">HYG79_03180</name>
</gene>
<dbReference type="EMBL" id="CP058595">
    <property type="protein sequence ID" value="QLG44388.1"/>
    <property type="molecule type" value="Genomic_DNA"/>
</dbReference>
<dbReference type="Proteomes" id="UP000509302">
    <property type="component" value="Chromosome"/>
</dbReference>